<sequence length="456" mass="50930">MKLPLLLCLLALSTAYGHRILCMFPVPTRSHNILGKGIADALLQAGHEVTYVTPYPDIMKPAKGLRVVNVNATLKIFEGMDIINTATKGDFRKVLAYGRDIISIAMETPELQNILKKEDFDAVVSEWFFSDVNAGGTVMSSHMESLVDDIRTTAIIPALLAEFPIPMSLWQRLMNTFITAGMTFGTWLDQASNEALYHSLFGPIAEARGVTLPPYMDALYNVSILFSNSHPSMSTAQSLPPNVVQIAGYHIDMKIPPLPKDLQDLLDGSPQGVVYFSMGSVVKSAAIPLEQRQDLIRVLGALPYTVLWNIPVYGDQSTNAFRSVVAGYALRVPFRPWSAAAFEDALKEILGNDSYYKRAKHLSKVFHNRPVEPSKLISHYVETAIETQGAYHLRSPSRHYQWYERYMFDQLVVILAVLYILGKILKALFRFIKSLFVGSKVSKVKKETKSKKVKAQ</sequence>
<accession>A0ACC0JSF2</accession>
<gene>
    <name evidence="1" type="ORF">MSG28_014642</name>
</gene>
<reference evidence="1 2" key="1">
    <citation type="journal article" date="2022" name="Genome Biol. Evol.">
        <title>The Spruce Budworm Genome: Reconstructing the Evolutionary History of Antifreeze Proteins.</title>
        <authorList>
            <person name="Beliveau C."/>
            <person name="Gagne P."/>
            <person name="Picq S."/>
            <person name="Vernygora O."/>
            <person name="Keeling C.I."/>
            <person name="Pinkney K."/>
            <person name="Doucet D."/>
            <person name="Wen F."/>
            <person name="Johnston J.S."/>
            <person name="Maaroufi H."/>
            <person name="Boyle B."/>
            <person name="Laroche J."/>
            <person name="Dewar K."/>
            <person name="Juretic N."/>
            <person name="Blackburn G."/>
            <person name="Nisole A."/>
            <person name="Brunet B."/>
            <person name="Brandao M."/>
            <person name="Lumley L."/>
            <person name="Duan J."/>
            <person name="Quan G."/>
            <person name="Lucarotti C.J."/>
            <person name="Roe A.D."/>
            <person name="Sperling F.A.H."/>
            <person name="Levesque R.C."/>
            <person name="Cusson M."/>
        </authorList>
    </citation>
    <scope>NUCLEOTIDE SEQUENCE [LARGE SCALE GENOMIC DNA]</scope>
    <source>
        <strain evidence="1">Glfc:IPQL:Cfum</strain>
    </source>
</reference>
<evidence type="ECO:0000313" key="1">
    <source>
        <dbReference type="EMBL" id="KAI8426990.1"/>
    </source>
</evidence>
<keyword evidence="2" id="KW-1185">Reference proteome</keyword>
<comment type="caution">
    <text evidence="1">The sequence shown here is derived from an EMBL/GenBank/DDBJ whole genome shotgun (WGS) entry which is preliminary data.</text>
</comment>
<proteinExistence type="predicted"/>
<evidence type="ECO:0000313" key="2">
    <source>
        <dbReference type="Proteomes" id="UP001064048"/>
    </source>
</evidence>
<name>A0ACC0JSF2_CHOFU</name>
<organism evidence="1 2">
    <name type="scientific">Choristoneura fumiferana</name>
    <name type="common">Spruce budworm moth</name>
    <name type="synonym">Archips fumiferana</name>
    <dbReference type="NCBI Taxonomy" id="7141"/>
    <lineage>
        <taxon>Eukaryota</taxon>
        <taxon>Metazoa</taxon>
        <taxon>Ecdysozoa</taxon>
        <taxon>Arthropoda</taxon>
        <taxon>Hexapoda</taxon>
        <taxon>Insecta</taxon>
        <taxon>Pterygota</taxon>
        <taxon>Neoptera</taxon>
        <taxon>Endopterygota</taxon>
        <taxon>Lepidoptera</taxon>
        <taxon>Glossata</taxon>
        <taxon>Ditrysia</taxon>
        <taxon>Tortricoidea</taxon>
        <taxon>Tortricidae</taxon>
        <taxon>Tortricinae</taxon>
        <taxon>Choristoneura</taxon>
    </lineage>
</organism>
<protein>
    <submittedName>
        <fullName evidence="1">Uncharacterized protein</fullName>
    </submittedName>
</protein>
<dbReference type="EMBL" id="CM046126">
    <property type="protein sequence ID" value="KAI8426990.1"/>
    <property type="molecule type" value="Genomic_DNA"/>
</dbReference>
<dbReference type="Proteomes" id="UP001064048">
    <property type="component" value="Chromosome 26"/>
</dbReference>